<evidence type="ECO:0000313" key="3">
    <source>
        <dbReference type="EMBL" id="SVB21603.1"/>
    </source>
</evidence>
<protein>
    <recommendedName>
        <fullName evidence="2">EamA domain-containing protein</fullName>
    </recommendedName>
</protein>
<feature type="transmembrane region" description="Helical" evidence="1">
    <location>
        <begin position="242"/>
        <end position="259"/>
    </location>
</feature>
<proteinExistence type="predicted"/>
<feature type="transmembrane region" description="Helical" evidence="1">
    <location>
        <begin position="216"/>
        <end position="235"/>
    </location>
</feature>
<accession>A0A382C8J9</accession>
<keyword evidence="1" id="KW-1133">Transmembrane helix</keyword>
<feature type="transmembrane region" description="Helical" evidence="1">
    <location>
        <begin position="81"/>
        <end position="98"/>
    </location>
</feature>
<keyword evidence="1" id="KW-0812">Transmembrane</keyword>
<dbReference type="EMBL" id="UINC01033010">
    <property type="protein sequence ID" value="SVB21603.1"/>
    <property type="molecule type" value="Genomic_DNA"/>
</dbReference>
<evidence type="ECO:0000256" key="1">
    <source>
        <dbReference type="SAM" id="Phobius"/>
    </source>
</evidence>
<feature type="transmembrane region" description="Helical" evidence="1">
    <location>
        <begin position="150"/>
        <end position="168"/>
    </location>
</feature>
<feature type="transmembrane region" description="Helical" evidence="1">
    <location>
        <begin position="118"/>
        <end position="138"/>
    </location>
</feature>
<dbReference type="InterPro" id="IPR000620">
    <property type="entry name" value="EamA_dom"/>
</dbReference>
<feature type="transmembrane region" description="Helical" evidence="1">
    <location>
        <begin position="189"/>
        <end position="210"/>
    </location>
</feature>
<sequence length="260" mass="26704">MLYVTAMLVLLATATGGWSTLDRGDMGLLAVSGLVGILLGDLALFTAMARIGPRRTSVLFTANAPMAAVGGVLLFDESFTSWALVGAVLTVAGIVLAVNYGSRIGTQVDVFERVEGSLVAGAAWAGIGALGQALGALAAKPVLDEGADTLAVAAVRVVIATVALWVLARPGDRLARPARRGKLKPSDHLRFAASAFLAMVLGMSLLLWALGHGDTGVTTILSATTPVILLPLLWVRLRQAPTFGAWVGAILTVAGTALLL</sequence>
<feature type="transmembrane region" description="Helical" evidence="1">
    <location>
        <begin position="26"/>
        <end position="45"/>
    </location>
</feature>
<dbReference type="SUPFAM" id="SSF103481">
    <property type="entry name" value="Multidrug resistance efflux transporter EmrE"/>
    <property type="match status" value="2"/>
</dbReference>
<keyword evidence="1" id="KW-0472">Membrane</keyword>
<dbReference type="PANTHER" id="PTHR22911:SF137">
    <property type="entry name" value="SOLUTE CARRIER FAMILY 35 MEMBER G2-RELATED"/>
    <property type="match status" value="1"/>
</dbReference>
<dbReference type="InterPro" id="IPR037185">
    <property type="entry name" value="EmrE-like"/>
</dbReference>
<dbReference type="Pfam" id="PF00892">
    <property type="entry name" value="EamA"/>
    <property type="match status" value="2"/>
</dbReference>
<dbReference type="PANTHER" id="PTHR22911">
    <property type="entry name" value="ACYL-MALONYL CONDENSING ENZYME-RELATED"/>
    <property type="match status" value="1"/>
</dbReference>
<evidence type="ECO:0000259" key="2">
    <source>
        <dbReference type="Pfam" id="PF00892"/>
    </source>
</evidence>
<reference evidence="3" key="1">
    <citation type="submission" date="2018-05" db="EMBL/GenBank/DDBJ databases">
        <authorList>
            <person name="Lanie J.A."/>
            <person name="Ng W.-L."/>
            <person name="Kazmierczak K.M."/>
            <person name="Andrzejewski T.M."/>
            <person name="Davidsen T.M."/>
            <person name="Wayne K.J."/>
            <person name="Tettelin H."/>
            <person name="Glass J.I."/>
            <person name="Rusch D."/>
            <person name="Podicherti R."/>
            <person name="Tsui H.-C.T."/>
            <person name="Winkler M.E."/>
        </authorList>
    </citation>
    <scope>NUCLEOTIDE SEQUENCE</scope>
</reference>
<feature type="domain" description="EamA" evidence="2">
    <location>
        <begin position="5"/>
        <end position="97"/>
    </location>
</feature>
<gene>
    <name evidence="3" type="ORF">METZ01_LOCUS174457</name>
</gene>
<feature type="transmembrane region" description="Helical" evidence="1">
    <location>
        <begin position="57"/>
        <end position="75"/>
    </location>
</feature>
<dbReference type="GO" id="GO:0016020">
    <property type="term" value="C:membrane"/>
    <property type="evidence" value="ECO:0007669"/>
    <property type="project" value="InterPro"/>
</dbReference>
<organism evidence="3">
    <name type="scientific">marine metagenome</name>
    <dbReference type="NCBI Taxonomy" id="408172"/>
    <lineage>
        <taxon>unclassified sequences</taxon>
        <taxon>metagenomes</taxon>
        <taxon>ecological metagenomes</taxon>
    </lineage>
</organism>
<dbReference type="AlphaFoldDB" id="A0A382C8J9"/>
<feature type="domain" description="EamA" evidence="2">
    <location>
        <begin position="121"/>
        <end position="259"/>
    </location>
</feature>
<name>A0A382C8J9_9ZZZZ</name>